<organism evidence="3">
    <name type="scientific">viral metagenome</name>
    <dbReference type="NCBI Taxonomy" id="1070528"/>
    <lineage>
        <taxon>unclassified sequences</taxon>
        <taxon>metagenomes</taxon>
        <taxon>organismal metagenomes</taxon>
    </lineage>
</organism>
<evidence type="ECO:0000313" key="3">
    <source>
        <dbReference type="EMBL" id="QHU19697.1"/>
    </source>
</evidence>
<accession>A0A6C0KSM3</accession>
<protein>
    <recommendedName>
        <fullName evidence="2">Bacteriophage T5 Orf172 DNA-binding domain-containing protein</fullName>
    </recommendedName>
</protein>
<feature type="domain" description="Bacteriophage T5 Orf172 DNA-binding" evidence="2">
    <location>
        <begin position="11"/>
        <end position="94"/>
    </location>
</feature>
<feature type="compositionally biased region" description="Acidic residues" evidence="1">
    <location>
        <begin position="104"/>
        <end position="116"/>
    </location>
</feature>
<dbReference type="InterPro" id="IPR018306">
    <property type="entry name" value="Phage_T5_Orf172_DNA-bd"/>
</dbReference>
<dbReference type="Pfam" id="PF10544">
    <property type="entry name" value="T5orf172"/>
    <property type="match status" value="1"/>
</dbReference>
<proteinExistence type="predicted"/>
<evidence type="ECO:0000256" key="1">
    <source>
        <dbReference type="SAM" id="MobiDB-lite"/>
    </source>
</evidence>
<name>A0A6C0KSM3_9ZZZZ</name>
<reference evidence="3" key="1">
    <citation type="journal article" date="2020" name="Nature">
        <title>Giant virus diversity and host interactions through global metagenomics.</title>
        <authorList>
            <person name="Schulz F."/>
            <person name="Roux S."/>
            <person name="Paez-Espino D."/>
            <person name="Jungbluth S."/>
            <person name="Walsh D.A."/>
            <person name="Denef V.J."/>
            <person name="McMahon K.D."/>
            <person name="Konstantinidis K.T."/>
            <person name="Eloe-Fadrosh E.A."/>
            <person name="Kyrpides N.C."/>
            <person name="Woyke T."/>
        </authorList>
    </citation>
    <scope>NUCLEOTIDE SEQUENCE</scope>
    <source>
        <strain evidence="3">GVMAG-S-3300013014-113</strain>
    </source>
</reference>
<dbReference type="AlphaFoldDB" id="A0A6C0KSM3"/>
<sequence>MSGYIYCFSNANMPNILKVGMTERTPDLRLNEANNSGTWTIPSYKIVIAKKVLNPKQKELTLHMLLSQYTQRIHPKREFFRVSEEEVKTFFDLIDGELWVKTPEEEEDDEEDDDSEDIPKKNSRNMSKCFSDGQRLRHTIGINKTWIGIYDASKNEIICDTKSYKSLSRFAATHYSIERPDRGNSANGWAECECEVNGKWISTYSL</sequence>
<dbReference type="EMBL" id="MN740954">
    <property type="protein sequence ID" value="QHU19697.1"/>
    <property type="molecule type" value="Genomic_DNA"/>
</dbReference>
<evidence type="ECO:0000259" key="2">
    <source>
        <dbReference type="SMART" id="SM00974"/>
    </source>
</evidence>
<feature type="region of interest" description="Disordered" evidence="1">
    <location>
        <begin position="102"/>
        <end position="125"/>
    </location>
</feature>
<dbReference type="SMART" id="SM00974">
    <property type="entry name" value="T5orf172"/>
    <property type="match status" value="1"/>
</dbReference>